<proteinExistence type="predicted"/>
<accession>A0A1Y3TX46</accession>
<dbReference type="AlphaFoldDB" id="A0A1Y3TX46"/>
<sequence>MQIWISDFFCRNFAFDGMEKEIYNNRKERKLERITKFRLKSCEKYVKLCSFMEKSYQNSYIMLQYGESNEKGGVL</sequence>
<organism evidence="1 2">
    <name type="scientific">Anaerotignum lactatifermentans</name>
    <dbReference type="NCBI Taxonomy" id="160404"/>
    <lineage>
        <taxon>Bacteria</taxon>
        <taxon>Bacillati</taxon>
        <taxon>Bacillota</taxon>
        <taxon>Clostridia</taxon>
        <taxon>Lachnospirales</taxon>
        <taxon>Anaerotignaceae</taxon>
        <taxon>Anaerotignum</taxon>
    </lineage>
</organism>
<dbReference type="Proteomes" id="UP000195455">
    <property type="component" value="Unassembled WGS sequence"/>
</dbReference>
<name>A0A1Y3TX46_9FIRM</name>
<comment type="caution">
    <text evidence="1">The sequence shown here is derived from an EMBL/GenBank/DDBJ whole genome shotgun (WGS) entry which is preliminary data.</text>
</comment>
<reference evidence="2" key="1">
    <citation type="submission" date="2017-04" db="EMBL/GenBank/DDBJ databases">
        <title>Function of individual gut microbiota members based on whole genome sequencing of pure cultures obtained from chicken caecum.</title>
        <authorList>
            <person name="Medvecky M."/>
            <person name="Cejkova D."/>
            <person name="Polansky O."/>
            <person name="Karasova D."/>
            <person name="Kubasova T."/>
            <person name="Cizek A."/>
            <person name="Rychlik I."/>
        </authorList>
    </citation>
    <scope>NUCLEOTIDE SEQUENCE [LARGE SCALE GENOMIC DNA]</scope>
    <source>
        <strain evidence="2">An75</strain>
    </source>
</reference>
<dbReference type="EMBL" id="NFHM01000022">
    <property type="protein sequence ID" value="OUN41124.1"/>
    <property type="molecule type" value="Genomic_DNA"/>
</dbReference>
<protein>
    <submittedName>
        <fullName evidence="1">Uncharacterized protein</fullName>
    </submittedName>
</protein>
<gene>
    <name evidence="1" type="ORF">B5G26_12330</name>
</gene>
<evidence type="ECO:0000313" key="1">
    <source>
        <dbReference type="EMBL" id="OUN41124.1"/>
    </source>
</evidence>
<evidence type="ECO:0000313" key="2">
    <source>
        <dbReference type="Proteomes" id="UP000195455"/>
    </source>
</evidence>